<dbReference type="EMBL" id="JAIXMP010000011">
    <property type="protein sequence ID" value="KAI9265257.1"/>
    <property type="molecule type" value="Genomic_DNA"/>
</dbReference>
<sequence length="163" mass="18826">MEETSNISSLEISRQERRRHQTDRYSMEETNKDLESIGNGGGGVRTNLLRINTSDPLRLFPDRITKTIITLLPQEDCLICIQVSKLWRKEILSCAKAWQSLTLGYSGVNDTPLIHLLHFLCDHVKNLRIGDVATEKIQYHILKMLQKQYFGKIQSFSLFGEYI</sequence>
<comment type="caution">
    <text evidence="2">The sequence shown here is derived from an EMBL/GenBank/DDBJ whole genome shotgun (WGS) entry which is preliminary data.</text>
</comment>
<proteinExistence type="predicted"/>
<evidence type="ECO:0008006" key="4">
    <source>
        <dbReference type="Google" id="ProtNLM"/>
    </source>
</evidence>
<evidence type="ECO:0000313" key="3">
    <source>
        <dbReference type="Proteomes" id="UP001209540"/>
    </source>
</evidence>
<protein>
    <recommendedName>
        <fullName evidence="4">F-box domain-containing protein</fullName>
    </recommendedName>
</protein>
<reference evidence="2" key="2">
    <citation type="submission" date="2023-02" db="EMBL/GenBank/DDBJ databases">
        <authorList>
            <consortium name="DOE Joint Genome Institute"/>
            <person name="Mondo S.J."/>
            <person name="Chang Y."/>
            <person name="Wang Y."/>
            <person name="Ahrendt S."/>
            <person name="Andreopoulos W."/>
            <person name="Barry K."/>
            <person name="Beard J."/>
            <person name="Benny G.L."/>
            <person name="Blankenship S."/>
            <person name="Bonito G."/>
            <person name="Cuomo C."/>
            <person name="Desiro A."/>
            <person name="Gervers K.A."/>
            <person name="Hundley H."/>
            <person name="Kuo A."/>
            <person name="LaButti K."/>
            <person name="Lang B.F."/>
            <person name="Lipzen A."/>
            <person name="O'Donnell K."/>
            <person name="Pangilinan J."/>
            <person name="Reynolds N."/>
            <person name="Sandor L."/>
            <person name="Smith M.W."/>
            <person name="Tsang A."/>
            <person name="Grigoriev I.V."/>
            <person name="Stajich J.E."/>
            <person name="Spatafora J.W."/>
        </authorList>
    </citation>
    <scope>NUCLEOTIDE SEQUENCE</scope>
    <source>
        <strain evidence="2">RSA 2281</strain>
    </source>
</reference>
<dbReference type="AlphaFoldDB" id="A0AAD5K242"/>
<dbReference type="InterPro" id="IPR036047">
    <property type="entry name" value="F-box-like_dom_sf"/>
</dbReference>
<dbReference type="SUPFAM" id="SSF81383">
    <property type="entry name" value="F-box domain"/>
    <property type="match status" value="1"/>
</dbReference>
<organism evidence="2 3">
    <name type="scientific">Phascolomyces articulosus</name>
    <dbReference type="NCBI Taxonomy" id="60185"/>
    <lineage>
        <taxon>Eukaryota</taxon>
        <taxon>Fungi</taxon>
        <taxon>Fungi incertae sedis</taxon>
        <taxon>Mucoromycota</taxon>
        <taxon>Mucoromycotina</taxon>
        <taxon>Mucoromycetes</taxon>
        <taxon>Mucorales</taxon>
        <taxon>Lichtheimiaceae</taxon>
        <taxon>Phascolomyces</taxon>
    </lineage>
</organism>
<feature type="region of interest" description="Disordered" evidence="1">
    <location>
        <begin position="1"/>
        <end position="37"/>
    </location>
</feature>
<evidence type="ECO:0000256" key="1">
    <source>
        <dbReference type="SAM" id="MobiDB-lite"/>
    </source>
</evidence>
<dbReference type="Proteomes" id="UP001209540">
    <property type="component" value="Unassembled WGS sequence"/>
</dbReference>
<evidence type="ECO:0000313" key="2">
    <source>
        <dbReference type="EMBL" id="KAI9265257.1"/>
    </source>
</evidence>
<accession>A0AAD5K242</accession>
<reference evidence="2" key="1">
    <citation type="journal article" date="2022" name="IScience">
        <title>Evolution of zygomycete secretomes and the origins of terrestrial fungal ecologies.</title>
        <authorList>
            <person name="Chang Y."/>
            <person name="Wang Y."/>
            <person name="Mondo S."/>
            <person name="Ahrendt S."/>
            <person name="Andreopoulos W."/>
            <person name="Barry K."/>
            <person name="Beard J."/>
            <person name="Benny G.L."/>
            <person name="Blankenship S."/>
            <person name="Bonito G."/>
            <person name="Cuomo C."/>
            <person name="Desiro A."/>
            <person name="Gervers K.A."/>
            <person name="Hundley H."/>
            <person name="Kuo A."/>
            <person name="LaButti K."/>
            <person name="Lang B.F."/>
            <person name="Lipzen A."/>
            <person name="O'Donnell K."/>
            <person name="Pangilinan J."/>
            <person name="Reynolds N."/>
            <person name="Sandor L."/>
            <person name="Smith M.E."/>
            <person name="Tsang A."/>
            <person name="Grigoriev I.V."/>
            <person name="Stajich J.E."/>
            <person name="Spatafora J.W."/>
        </authorList>
    </citation>
    <scope>NUCLEOTIDE SEQUENCE</scope>
    <source>
        <strain evidence="2">RSA 2281</strain>
    </source>
</reference>
<gene>
    <name evidence="2" type="ORF">BDA99DRAFT_45965</name>
</gene>
<name>A0AAD5K242_9FUNG</name>
<feature type="compositionally biased region" description="Polar residues" evidence="1">
    <location>
        <begin position="1"/>
        <end position="12"/>
    </location>
</feature>
<feature type="compositionally biased region" description="Basic and acidic residues" evidence="1">
    <location>
        <begin position="22"/>
        <end position="35"/>
    </location>
</feature>
<keyword evidence="3" id="KW-1185">Reference proteome</keyword>